<dbReference type="EMBL" id="BAABKM010000002">
    <property type="protein sequence ID" value="GAA4699505.1"/>
    <property type="molecule type" value="Genomic_DNA"/>
</dbReference>
<dbReference type="Pfam" id="PF12802">
    <property type="entry name" value="MarR_2"/>
    <property type="match status" value="1"/>
</dbReference>
<dbReference type="PANTHER" id="PTHR33164">
    <property type="entry name" value="TRANSCRIPTIONAL REGULATOR, MARR FAMILY"/>
    <property type="match status" value="1"/>
</dbReference>
<dbReference type="InterPro" id="IPR000835">
    <property type="entry name" value="HTH_MarR-typ"/>
</dbReference>
<dbReference type="Proteomes" id="UP001499974">
    <property type="component" value="Unassembled WGS sequence"/>
</dbReference>
<reference evidence="3" key="1">
    <citation type="journal article" date="2019" name="Int. J. Syst. Evol. Microbiol.">
        <title>The Global Catalogue of Microorganisms (GCM) 10K type strain sequencing project: providing services to taxonomists for standard genome sequencing and annotation.</title>
        <authorList>
            <consortium name="The Broad Institute Genomics Platform"/>
            <consortium name="The Broad Institute Genome Sequencing Center for Infectious Disease"/>
            <person name="Wu L."/>
            <person name="Ma J."/>
        </authorList>
    </citation>
    <scope>NUCLEOTIDE SEQUENCE [LARGE SCALE GENOMIC DNA]</scope>
    <source>
        <strain evidence="3">JCM 18531</strain>
    </source>
</reference>
<comment type="caution">
    <text evidence="2">The sequence shown here is derived from an EMBL/GenBank/DDBJ whole genome shotgun (WGS) entry which is preliminary data.</text>
</comment>
<evidence type="ECO:0000259" key="1">
    <source>
        <dbReference type="SMART" id="SM00347"/>
    </source>
</evidence>
<evidence type="ECO:0000313" key="3">
    <source>
        <dbReference type="Proteomes" id="UP001499974"/>
    </source>
</evidence>
<dbReference type="InterPro" id="IPR039422">
    <property type="entry name" value="MarR/SlyA-like"/>
</dbReference>
<dbReference type="Gene3D" id="1.10.10.10">
    <property type="entry name" value="Winged helix-like DNA-binding domain superfamily/Winged helix DNA-binding domain"/>
    <property type="match status" value="1"/>
</dbReference>
<protein>
    <recommendedName>
        <fullName evidence="1">HTH marR-type domain-containing protein</fullName>
    </recommendedName>
</protein>
<gene>
    <name evidence="2" type="ORF">GCM10023349_14770</name>
</gene>
<dbReference type="PANTHER" id="PTHR33164:SF94">
    <property type="entry name" value="TRANSCRIPTIONAL REGULATORY PROTEIN-RELATED"/>
    <property type="match status" value="1"/>
</dbReference>
<dbReference type="InterPro" id="IPR036388">
    <property type="entry name" value="WH-like_DNA-bd_sf"/>
</dbReference>
<accession>A0ABP8X2J9</accession>
<organism evidence="2 3">
    <name type="scientific">Nocardioides conyzicola</name>
    <dbReference type="NCBI Taxonomy" id="1651781"/>
    <lineage>
        <taxon>Bacteria</taxon>
        <taxon>Bacillati</taxon>
        <taxon>Actinomycetota</taxon>
        <taxon>Actinomycetes</taxon>
        <taxon>Propionibacteriales</taxon>
        <taxon>Nocardioidaceae</taxon>
        <taxon>Nocardioides</taxon>
    </lineage>
</organism>
<dbReference type="SMART" id="SM00347">
    <property type="entry name" value="HTH_MARR"/>
    <property type="match status" value="1"/>
</dbReference>
<dbReference type="InterPro" id="IPR036390">
    <property type="entry name" value="WH_DNA-bd_sf"/>
</dbReference>
<feature type="domain" description="HTH marR-type" evidence="1">
    <location>
        <begin position="54"/>
        <end position="156"/>
    </location>
</feature>
<name>A0ABP8X2J9_9ACTN</name>
<proteinExistence type="predicted"/>
<sequence>MLTRRSLSVGDLVRPLSEDEWAAEEREMDAPPSATFAAYVEFDRLHARVARALDAQLRQGCRISLVQYRTLEAVRFDPPCRTRDIQASLDITAGAASKVAGRLVEARLLRRTSNPYDARSSLLELTGCAEELISEARAIVEAELHRCVAGLLNDDRLLHLRLFLAASSGAADGTISEG</sequence>
<keyword evidence="3" id="KW-1185">Reference proteome</keyword>
<evidence type="ECO:0000313" key="2">
    <source>
        <dbReference type="EMBL" id="GAA4699505.1"/>
    </source>
</evidence>
<dbReference type="SUPFAM" id="SSF46785">
    <property type="entry name" value="Winged helix' DNA-binding domain"/>
    <property type="match status" value="1"/>
</dbReference>